<dbReference type="OrthoDB" id="1523552at2"/>
<keyword evidence="1" id="KW-0472">Membrane</keyword>
<dbReference type="AlphaFoldDB" id="A0A3Q8XSJ1"/>
<feature type="transmembrane region" description="Helical" evidence="1">
    <location>
        <begin position="25"/>
        <end position="51"/>
    </location>
</feature>
<keyword evidence="1" id="KW-0812">Transmembrane</keyword>
<protein>
    <submittedName>
        <fullName evidence="2">DUF1499 domain-containing protein</fullName>
    </submittedName>
</protein>
<proteinExistence type="predicted"/>
<keyword evidence="3" id="KW-1185">Reference proteome</keyword>
<keyword evidence="1" id="KW-1133">Transmembrane helix</keyword>
<dbReference type="InterPro" id="IPR010865">
    <property type="entry name" value="DUF1499"/>
</dbReference>
<name>A0A3Q8XSJ1_9HYPH</name>
<evidence type="ECO:0000256" key="1">
    <source>
        <dbReference type="SAM" id="Phobius"/>
    </source>
</evidence>
<reference evidence="2 3" key="1">
    <citation type="submission" date="2018-09" db="EMBL/GenBank/DDBJ databases">
        <title>Marinorhizobium profundi gen. nov., sp. nov., isolated from a deep-sea sediment sample from the New Britain Trench and proposal of Marinorhizobiaceae fam. nov. in the order Rhizobiales of the class Alphaproteobacteria.</title>
        <authorList>
            <person name="Cao J."/>
        </authorList>
    </citation>
    <scope>NUCLEOTIDE SEQUENCE [LARGE SCALE GENOMIC DNA]</scope>
    <source>
        <strain evidence="2 3">WS11</strain>
    </source>
</reference>
<evidence type="ECO:0000313" key="2">
    <source>
        <dbReference type="EMBL" id="AZN72780.1"/>
    </source>
</evidence>
<dbReference type="RefSeq" id="WP_126011108.1">
    <property type="nucleotide sequence ID" value="NZ_CP032509.1"/>
</dbReference>
<organism evidence="2 3">
    <name type="scientific">Georhizobium profundi</name>
    <dbReference type="NCBI Taxonomy" id="2341112"/>
    <lineage>
        <taxon>Bacteria</taxon>
        <taxon>Pseudomonadati</taxon>
        <taxon>Pseudomonadota</taxon>
        <taxon>Alphaproteobacteria</taxon>
        <taxon>Hyphomicrobiales</taxon>
        <taxon>Rhizobiaceae</taxon>
        <taxon>Georhizobium</taxon>
    </lineage>
</organism>
<dbReference type="Pfam" id="PF07386">
    <property type="entry name" value="DUF1499"/>
    <property type="match status" value="1"/>
</dbReference>
<dbReference type="Proteomes" id="UP000268192">
    <property type="component" value="Chromosome"/>
</dbReference>
<dbReference type="KEGG" id="abaw:D5400_17185"/>
<evidence type="ECO:0000313" key="3">
    <source>
        <dbReference type="Proteomes" id="UP000268192"/>
    </source>
</evidence>
<dbReference type="EMBL" id="CP032509">
    <property type="protein sequence ID" value="AZN72780.1"/>
    <property type="molecule type" value="Genomic_DNA"/>
</dbReference>
<accession>A0A3Q8XSJ1</accession>
<gene>
    <name evidence="2" type="ORF">D5400_17185</name>
</gene>
<feature type="transmembrane region" description="Helical" evidence="1">
    <location>
        <begin position="63"/>
        <end position="84"/>
    </location>
</feature>
<sequence>MGVFAILLFGFAATGQRFGMLQTDNFVAIAGLSLVFAAVALLLGLIGLWRLWSVGAKGGRSSFWGIMLALAVVIPSAIGAAQFIEKPYLHDISTDSVDEPQFLREPVFVRSWLSRMVPPRQEPTLAVRAAAYPELTGRRYEGAIDRVSTAVATVLDQRGIAIVETDGFNPVVTPELLEPLDEEEIEESAVGSAPPPEILNPPLPMPAPRDPVSAAPLLRPSRVVIQGEASTPVLAIKSDVVIRLIEEAETTRVDMRSSTRYAGHDLGLNARTIERFLTALDAELLGVAVD</sequence>